<evidence type="ECO:0000313" key="2">
    <source>
        <dbReference type="EMBL" id="CAA9479481.1"/>
    </source>
</evidence>
<dbReference type="EMBL" id="CADCVQ010000039">
    <property type="protein sequence ID" value="CAA9479481.1"/>
    <property type="molecule type" value="Genomic_DNA"/>
</dbReference>
<feature type="transmembrane region" description="Helical" evidence="1">
    <location>
        <begin position="131"/>
        <end position="158"/>
    </location>
</feature>
<proteinExistence type="predicted"/>
<keyword evidence="1" id="KW-1133">Transmembrane helix</keyword>
<reference evidence="2" key="1">
    <citation type="submission" date="2020-02" db="EMBL/GenBank/DDBJ databases">
        <authorList>
            <person name="Meier V. D."/>
        </authorList>
    </citation>
    <scope>NUCLEOTIDE SEQUENCE</scope>
    <source>
        <strain evidence="2">AVDCRST_MAG67</strain>
    </source>
</reference>
<organism evidence="2">
    <name type="scientific">uncultured Solirubrobacteraceae bacterium</name>
    <dbReference type="NCBI Taxonomy" id="1162706"/>
    <lineage>
        <taxon>Bacteria</taxon>
        <taxon>Bacillati</taxon>
        <taxon>Actinomycetota</taxon>
        <taxon>Thermoleophilia</taxon>
        <taxon>Solirubrobacterales</taxon>
        <taxon>Solirubrobacteraceae</taxon>
        <taxon>environmental samples</taxon>
    </lineage>
</organism>
<feature type="transmembrane region" description="Helical" evidence="1">
    <location>
        <begin position="92"/>
        <end position="111"/>
    </location>
</feature>
<accession>A0A6J4RXE4</accession>
<feature type="transmembrane region" description="Helical" evidence="1">
    <location>
        <begin position="59"/>
        <end position="80"/>
    </location>
</feature>
<name>A0A6J4RXE4_9ACTN</name>
<feature type="transmembrane region" description="Helical" evidence="1">
    <location>
        <begin position="191"/>
        <end position="215"/>
    </location>
</feature>
<feature type="transmembrane region" description="Helical" evidence="1">
    <location>
        <begin position="165"/>
        <end position="185"/>
    </location>
</feature>
<gene>
    <name evidence="2" type="ORF">AVDCRST_MAG67-767</name>
</gene>
<feature type="transmembrane region" description="Helical" evidence="1">
    <location>
        <begin position="12"/>
        <end position="30"/>
    </location>
</feature>
<dbReference type="AlphaFoldDB" id="A0A6J4RXE4"/>
<evidence type="ECO:0008006" key="3">
    <source>
        <dbReference type="Google" id="ProtNLM"/>
    </source>
</evidence>
<evidence type="ECO:0000256" key="1">
    <source>
        <dbReference type="SAM" id="Phobius"/>
    </source>
</evidence>
<keyword evidence="1" id="KW-0472">Membrane</keyword>
<sequence>MIDQPDLVRERIAALSGVVFVVLIMVHAILQGSPPTLQDPPDEVVQYLAGKEGEFKLGAYLQGLAMIAYLWFLGSLWRVLRDSEGGPGRLSVVAVGATAILVSLVGVHIAILTGLAVRADDGLDAGVVSSLYVIAFMLLALSGFAAAALTGAVGGLVLRNESLPRWLGVLSFVSAVLWLLAGVGATTESEAWAGVGFVAFVVWLAWTAATSVVVAQRLGKPNVAAK</sequence>
<protein>
    <recommendedName>
        <fullName evidence="3">DUF4386 family protein</fullName>
    </recommendedName>
</protein>
<keyword evidence="1" id="KW-0812">Transmembrane</keyword>